<comment type="caution">
    <text evidence="3">The sequence shown here is derived from an EMBL/GenBank/DDBJ whole genome shotgun (WGS) entry which is preliminary data.</text>
</comment>
<dbReference type="AlphaFoldDB" id="A0AAW8TWD8"/>
<evidence type="ECO:0000256" key="1">
    <source>
        <dbReference type="ARBA" id="ARBA00023125"/>
    </source>
</evidence>
<evidence type="ECO:0000313" key="3">
    <source>
        <dbReference type="EMBL" id="MDT2797153.1"/>
    </source>
</evidence>
<gene>
    <name evidence="3" type="ORF">P7H47_07850</name>
</gene>
<dbReference type="EMBL" id="JARQBI010000017">
    <property type="protein sequence ID" value="MDT2797153.1"/>
    <property type="molecule type" value="Genomic_DNA"/>
</dbReference>
<organism evidence="3 4">
    <name type="scientific">Enterococcus cecorum</name>
    <dbReference type="NCBI Taxonomy" id="44008"/>
    <lineage>
        <taxon>Bacteria</taxon>
        <taxon>Bacillati</taxon>
        <taxon>Bacillota</taxon>
        <taxon>Bacilli</taxon>
        <taxon>Lactobacillales</taxon>
        <taxon>Enterococcaceae</taxon>
        <taxon>Enterococcus</taxon>
    </lineage>
</organism>
<evidence type="ECO:0000313" key="4">
    <source>
        <dbReference type="Proteomes" id="UP001255696"/>
    </source>
</evidence>
<accession>A0AAW8TWD8</accession>
<reference evidence="3" key="1">
    <citation type="submission" date="2023-03" db="EMBL/GenBank/DDBJ databases">
        <authorList>
            <person name="Shen W."/>
            <person name="Cai J."/>
        </authorList>
    </citation>
    <scope>NUCLEOTIDE SEQUENCE</scope>
    <source>
        <strain evidence="3">B245-2</strain>
    </source>
</reference>
<dbReference type="Gene3D" id="1.10.260.40">
    <property type="entry name" value="lambda repressor-like DNA-binding domains"/>
    <property type="match status" value="1"/>
</dbReference>
<feature type="domain" description="HTH cro/C1-type" evidence="2">
    <location>
        <begin position="11"/>
        <end position="66"/>
    </location>
</feature>
<name>A0AAW8TWD8_9ENTE</name>
<keyword evidence="1" id="KW-0238">DNA-binding</keyword>
<dbReference type="PANTHER" id="PTHR46558:SF4">
    <property type="entry name" value="DNA-BIDING PHAGE PROTEIN"/>
    <property type="match status" value="1"/>
</dbReference>
<proteinExistence type="predicted"/>
<dbReference type="Pfam" id="PF01381">
    <property type="entry name" value="HTH_3"/>
    <property type="match status" value="1"/>
</dbReference>
<dbReference type="GO" id="GO:0003677">
    <property type="term" value="F:DNA binding"/>
    <property type="evidence" value="ECO:0007669"/>
    <property type="project" value="UniProtKB-KW"/>
</dbReference>
<evidence type="ECO:0000259" key="2">
    <source>
        <dbReference type="PROSITE" id="PS50943"/>
    </source>
</evidence>
<sequence length="157" mass="18035">MAAENLFAKNLKYLRTKRGMEQIELANLLNRKSSSSISEWEKGKYTPKAGVLNDIAKIFNVSLSELMESDIEQNISFSNKQSQPYYALTPKDERDIAKELEEMIAELSNNGGSLAFSKEDEEFDEETRELLIASLEQSLRIAKMEAKKRFTPKKYRN</sequence>
<dbReference type="PANTHER" id="PTHR46558">
    <property type="entry name" value="TRACRIPTIONAL REGULATORY PROTEIN-RELATED-RELATED"/>
    <property type="match status" value="1"/>
</dbReference>
<dbReference type="InterPro" id="IPR010982">
    <property type="entry name" value="Lambda_DNA-bd_dom_sf"/>
</dbReference>
<dbReference type="Proteomes" id="UP001255696">
    <property type="component" value="Unassembled WGS sequence"/>
</dbReference>
<dbReference type="SUPFAM" id="SSF47413">
    <property type="entry name" value="lambda repressor-like DNA-binding domains"/>
    <property type="match status" value="1"/>
</dbReference>
<protein>
    <submittedName>
        <fullName evidence="3">Helix-turn-helix domain-containing protein</fullName>
    </submittedName>
</protein>
<dbReference type="SMART" id="SM00530">
    <property type="entry name" value="HTH_XRE"/>
    <property type="match status" value="1"/>
</dbReference>
<dbReference type="PROSITE" id="PS50943">
    <property type="entry name" value="HTH_CROC1"/>
    <property type="match status" value="1"/>
</dbReference>
<dbReference type="CDD" id="cd00093">
    <property type="entry name" value="HTH_XRE"/>
    <property type="match status" value="1"/>
</dbReference>
<dbReference type="InterPro" id="IPR001387">
    <property type="entry name" value="Cro/C1-type_HTH"/>
</dbReference>